<dbReference type="GO" id="GO:0071944">
    <property type="term" value="C:cell periphery"/>
    <property type="evidence" value="ECO:0007669"/>
    <property type="project" value="TreeGrafter"/>
</dbReference>
<feature type="chain" id="PRO_5042862106" description="Pollen Ole e 1 allergen and extensin family protein" evidence="2">
    <location>
        <begin position="22"/>
        <end position="202"/>
    </location>
</feature>
<dbReference type="Pfam" id="PF01190">
    <property type="entry name" value="Pollen_Ole_e_1"/>
    <property type="match status" value="1"/>
</dbReference>
<dbReference type="PANTHER" id="PTHR33470:SF29">
    <property type="entry name" value="POLLEN OLE E 1 ALLERGEN AND EXTENSIN FAMILY PROTEIN"/>
    <property type="match status" value="1"/>
</dbReference>
<gene>
    <name evidence="3" type="ORF">V8G54_018801</name>
</gene>
<dbReference type="Proteomes" id="UP001374535">
    <property type="component" value="Chromosome 6"/>
</dbReference>
<evidence type="ECO:0000256" key="2">
    <source>
        <dbReference type="SAM" id="SignalP"/>
    </source>
</evidence>
<accession>A0AAQ3NAH5</accession>
<proteinExistence type="predicted"/>
<evidence type="ECO:0008006" key="5">
    <source>
        <dbReference type="Google" id="ProtNLM"/>
    </source>
</evidence>
<dbReference type="AlphaFoldDB" id="A0AAQ3NAH5"/>
<keyword evidence="4" id="KW-1185">Reference proteome</keyword>
<dbReference type="PANTHER" id="PTHR33470">
    <property type="entry name" value="OS01G0164075 PROTEIN"/>
    <property type="match status" value="1"/>
</dbReference>
<name>A0AAQ3NAH5_VIGMU</name>
<organism evidence="3 4">
    <name type="scientific">Vigna mungo</name>
    <name type="common">Black gram</name>
    <name type="synonym">Phaseolus mungo</name>
    <dbReference type="NCBI Taxonomy" id="3915"/>
    <lineage>
        <taxon>Eukaryota</taxon>
        <taxon>Viridiplantae</taxon>
        <taxon>Streptophyta</taxon>
        <taxon>Embryophyta</taxon>
        <taxon>Tracheophyta</taxon>
        <taxon>Spermatophyta</taxon>
        <taxon>Magnoliopsida</taxon>
        <taxon>eudicotyledons</taxon>
        <taxon>Gunneridae</taxon>
        <taxon>Pentapetalae</taxon>
        <taxon>rosids</taxon>
        <taxon>fabids</taxon>
        <taxon>Fabales</taxon>
        <taxon>Fabaceae</taxon>
        <taxon>Papilionoideae</taxon>
        <taxon>50 kb inversion clade</taxon>
        <taxon>NPAAA clade</taxon>
        <taxon>indigoferoid/millettioid clade</taxon>
        <taxon>Phaseoleae</taxon>
        <taxon>Vigna</taxon>
    </lineage>
</organism>
<feature type="signal peptide" evidence="2">
    <location>
        <begin position="1"/>
        <end position="21"/>
    </location>
</feature>
<keyword evidence="1 2" id="KW-0732">Signal</keyword>
<dbReference type="EMBL" id="CP144695">
    <property type="protein sequence ID" value="WVZ05455.1"/>
    <property type="molecule type" value="Genomic_DNA"/>
</dbReference>
<protein>
    <recommendedName>
        <fullName evidence="5">Pollen Ole e 1 allergen and extensin family protein</fullName>
    </recommendedName>
</protein>
<evidence type="ECO:0000313" key="4">
    <source>
        <dbReference type="Proteomes" id="UP001374535"/>
    </source>
</evidence>
<reference evidence="3 4" key="1">
    <citation type="journal article" date="2023" name="Life. Sci Alliance">
        <title>Evolutionary insights into 3D genome organization and epigenetic landscape of Vigna mungo.</title>
        <authorList>
            <person name="Junaid A."/>
            <person name="Singh B."/>
            <person name="Bhatia S."/>
        </authorList>
    </citation>
    <scope>NUCLEOTIDE SEQUENCE [LARGE SCALE GENOMIC DNA]</scope>
    <source>
        <strain evidence="3">Urdbean</strain>
    </source>
</reference>
<dbReference type="PROSITE" id="PS51257">
    <property type="entry name" value="PROKAR_LIPOPROTEIN"/>
    <property type="match status" value="1"/>
</dbReference>
<evidence type="ECO:0000256" key="1">
    <source>
        <dbReference type="ARBA" id="ARBA00022729"/>
    </source>
</evidence>
<sequence>MGFPRALIIIITSVLVGCSSALDESGVIYVGGKVMCQDCTQGWNEWVNGDKPMKGIVANIILIFSYIAYSYSYSYLPHALTGVKVSLTCMDKRSRVVYYTSDTTDELGQYDLSVKKYVYGKELDTKRCSVRLVSSPDNVCNIPTDFGGGKSGVKLNNPTSMYRSFIKYMLNHFYYTTPMCDKPDTEVYDSEPQDHHGPGGYY</sequence>
<evidence type="ECO:0000313" key="3">
    <source>
        <dbReference type="EMBL" id="WVZ05455.1"/>
    </source>
</evidence>